<feature type="compositionally biased region" description="Basic and acidic residues" evidence="3">
    <location>
        <begin position="313"/>
        <end position="330"/>
    </location>
</feature>
<feature type="region of interest" description="Disordered" evidence="3">
    <location>
        <begin position="311"/>
        <end position="330"/>
    </location>
</feature>
<evidence type="ECO:0000256" key="2">
    <source>
        <dbReference type="PROSITE-ProRule" id="PRU00252"/>
    </source>
</evidence>
<dbReference type="PANTHER" id="PTHR10302">
    <property type="entry name" value="SINGLE-STRANDED DNA-BINDING PROTEIN"/>
    <property type="match status" value="1"/>
</dbReference>
<dbReference type="Proteomes" id="UP001279734">
    <property type="component" value="Unassembled WGS sequence"/>
</dbReference>
<sequence length="389" mass="44071">MISFYRALAKTPKRVPSQFISPFSTKSSQIYSRSRRKPVSPPPPLSPPPEFDSIKPSVREEINKVEMVFNRPRPREIPFQTKVANSVNLIGTIQLPIRFQTSPDGKCWASTVISQEQFSDSSPLRISIIFEDDLAHTAACHLKEKDNIYIAGRLSADPLPITLNNDQSSMQVMVHSINFVHGSSDLKKNSMPDKQELTDVCSHEDLASRRTEYGFDQQSKANANGTKTSSEKDPWNSTSTTWGHWKDLVNNPEQWFDYRNDKRAGTVNPKYPDFKHKEGRLPLWLSSAPKWILPEIEGLEFATQIQKTKKVGGHKDSARPGDGSWKDLVENPDKWWDNRSNKFSKNAPDFKHKGTGEALWLNKAPEWVSLKLPPVKSKGFVSAKETLLS</sequence>
<feature type="region of interest" description="Disordered" evidence="3">
    <location>
        <begin position="19"/>
        <end position="54"/>
    </location>
</feature>
<feature type="region of interest" description="Disordered" evidence="3">
    <location>
        <begin position="211"/>
        <end position="243"/>
    </location>
</feature>
<dbReference type="InterPro" id="IPR012340">
    <property type="entry name" value="NA-bd_OB-fold"/>
</dbReference>
<organism evidence="4 5">
    <name type="scientific">Nepenthes gracilis</name>
    <name type="common">Slender pitcher plant</name>
    <dbReference type="NCBI Taxonomy" id="150966"/>
    <lineage>
        <taxon>Eukaryota</taxon>
        <taxon>Viridiplantae</taxon>
        <taxon>Streptophyta</taxon>
        <taxon>Embryophyta</taxon>
        <taxon>Tracheophyta</taxon>
        <taxon>Spermatophyta</taxon>
        <taxon>Magnoliopsida</taxon>
        <taxon>eudicotyledons</taxon>
        <taxon>Gunneridae</taxon>
        <taxon>Pentapetalae</taxon>
        <taxon>Caryophyllales</taxon>
        <taxon>Nepenthaceae</taxon>
        <taxon>Nepenthes</taxon>
    </lineage>
</organism>
<dbReference type="AlphaFoldDB" id="A0AAD3S2V2"/>
<dbReference type="GO" id="GO:0006264">
    <property type="term" value="P:mitochondrial DNA replication"/>
    <property type="evidence" value="ECO:0007669"/>
    <property type="project" value="TreeGrafter"/>
</dbReference>
<dbReference type="InterPro" id="IPR011344">
    <property type="entry name" value="ssDNA-bd"/>
</dbReference>
<reference evidence="4" key="1">
    <citation type="submission" date="2023-05" db="EMBL/GenBank/DDBJ databases">
        <title>Nepenthes gracilis genome sequencing.</title>
        <authorList>
            <person name="Fukushima K."/>
        </authorList>
    </citation>
    <scope>NUCLEOTIDE SEQUENCE</scope>
    <source>
        <strain evidence="4">SING2019-196</strain>
    </source>
</reference>
<evidence type="ECO:0000256" key="3">
    <source>
        <dbReference type="SAM" id="MobiDB-lite"/>
    </source>
</evidence>
<accession>A0AAD3S2V2</accession>
<dbReference type="PANTHER" id="PTHR10302:SF23">
    <property type="entry name" value="PROTEIN OSB4, CHLOROPLASTIC"/>
    <property type="match status" value="1"/>
</dbReference>
<feature type="compositionally biased region" description="Polar residues" evidence="3">
    <location>
        <begin position="216"/>
        <end position="228"/>
    </location>
</feature>
<feature type="compositionally biased region" description="Polar residues" evidence="3">
    <location>
        <begin position="19"/>
        <end position="31"/>
    </location>
</feature>
<evidence type="ECO:0000313" key="5">
    <source>
        <dbReference type="Proteomes" id="UP001279734"/>
    </source>
</evidence>
<evidence type="ECO:0000313" key="4">
    <source>
        <dbReference type="EMBL" id="GMH03156.1"/>
    </source>
</evidence>
<dbReference type="EMBL" id="BSYO01000004">
    <property type="protein sequence ID" value="GMH03156.1"/>
    <property type="molecule type" value="Genomic_DNA"/>
</dbReference>
<dbReference type="GO" id="GO:0003697">
    <property type="term" value="F:single-stranded DNA binding"/>
    <property type="evidence" value="ECO:0007669"/>
    <property type="project" value="InterPro"/>
</dbReference>
<dbReference type="SUPFAM" id="SSF50249">
    <property type="entry name" value="Nucleic acid-binding proteins"/>
    <property type="match status" value="1"/>
</dbReference>
<comment type="caution">
    <text evidence="4">The sequence shown here is derived from an EMBL/GenBank/DDBJ whole genome shotgun (WGS) entry which is preliminary data.</text>
</comment>
<protein>
    <submittedName>
        <fullName evidence="4">Uncharacterized protein</fullName>
    </submittedName>
</protein>
<feature type="compositionally biased region" description="Pro residues" evidence="3">
    <location>
        <begin position="39"/>
        <end position="50"/>
    </location>
</feature>
<dbReference type="InterPro" id="IPR000424">
    <property type="entry name" value="Primosome_PriB/ssb"/>
</dbReference>
<dbReference type="GO" id="GO:0042645">
    <property type="term" value="C:mitochondrial nucleoid"/>
    <property type="evidence" value="ECO:0007669"/>
    <property type="project" value="TreeGrafter"/>
</dbReference>
<name>A0AAD3S2V2_NEPGR</name>
<proteinExistence type="predicted"/>
<keyword evidence="5" id="KW-1185">Reference proteome</keyword>
<dbReference type="PROSITE" id="PS50935">
    <property type="entry name" value="SSB"/>
    <property type="match status" value="1"/>
</dbReference>
<keyword evidence="1 2" id="KW-0238">DNA-binding</keyword>
<evidence type="ECO:0000256" key="1">
    <source>
        <dbReference type="ARBA" id="ARBA00023125"/>
    </source>
</evidence>
<gene>
    <name evidence="4" type="ORF">Nepgr_004995</name>
</gene>